<dbReference type="PANTHER" id="PTHR45911">
    <property type="entry name" value="C2 DOMAIN-CONTAINING PROTEIN"/>
    <property type="match status" value="1"/>
</dbReference>
<dbReference type="GO" id="GO:0005509">
    <property type="term" value="F:calcium ion binding"/>
    <property type="evidence" value="ECO:0007669"/>
    <property type="project" value="TreeGrafter"/>
</dbReference>
<dbReference type="Pfam" id="PF00168">
    <property type="entry name" value="C2"/>
    <property type="match status" value="1"/>
</dbReference>
<dbReference type="VEuPathDB" id="AmoebaDB:EHI8A_018470"/>
<keyword evidence="2" id="KW-0106">Calcium</keyword>
<reference evidence="4 5" key="1">
    <citation type="submission" date="2016-05" db="EMBL/GenBank/DDBJ databases">
        <title>First whole genome sequencing of Entamoeba histolytica HM1:IMSS-clone-6.</title>
        <authorList>
            <person name="Mukherjee Avik.K."/>
            <person name="Izumyama S."/>
            <person name="Nakada-Tsukui K."/>
            <person name="Nozaki T."/>
        </authorList>
    </citation>
    <scope>NUCLEOTIDE SEQUENCE [LARGE SCALE GENOMIC DNA]</scope>
    <source>
        <strain evidence="4 5">HM1:IMSS clone 6</strain>
    </source>
</reference>
<evidence type="ECO:0000259" key="3">
    <source>
        <dbReference type="PROSITE" id="PS50004"/>
    </source>
</evidence>
<dbReference type="AlphaFoldDB" id="A0A5K1TZ81"/>
<evidence type="ECO:0000256" key="2">
    <source>
        <dbReference type="ARBA" id="ARBA00022837"/>
    </source>
</evidence>
<dbReference type="InterPro" id="IPR000008">
    <property type="entry name" value="C2_dom"/>
</dbReference>
<dbReference type="PROSITE" id="PS50004">
    <property type="entry name" value="C2"/>
    <property type="match status" value="1"/>
</dbReference>
<dbReference type="SMART" id="SM00239">
    <property type="entry name" value="C2"/>
    <property type="match status" value="1"/>
</dbReference>
<comment type="caution">
    <text evidence="4">The sequence shown here is derived from an EMBL/GenBank/DDBJ whole genome shotgun (WGS) entry which is preliminary data.</text>
</comment>
<dbReference type="VEuPathDB" id="AmoebaDB:EHI5A_039790"/>
<sequence length="160" mass="18234">MKIEVRVIEAKDLRVTDYFAGTSDPYIKLSINGQMHKTNVVYRTCDPKFNQSFTFDIIPGQQITFEVFSFDESGRHDPLGTVQHSLSYFYQGQVSDLWLQLSKKGQIHIQVFSPGGLPNVLSAEQLNSLHLGINQKQMTTQSPLIGYKYFGYTPSFNELM</sequence>
<organism evidence="4 5">
    <name type="scientific">Entamoeba histolytica</name>
    <dbReference type="NCBI Taxonomy" id="5759"/>
    <lineage>
        <taxon>Eukaryota</taxon>
        <taxon>Amoebozoa</taxon>
        <taxon>Evosea</taxon>
        <taxon>Archamoebae</taxon>
        <taxon>Mastigamoebida</taxon>
        <taxon>Entamoebidae</taxon>
        <taxon>Entamoeba</taxon>
    </lineage>
</organism>
<dbReference type="CDD" id="cd00030">
    <property type="entry name" value="C2"/>
    <property type="match status" value="1"/>
</dbReference>
<dbReference type="Gene3D" id="2.60.40.150">
    <property type="entry name" value="C2 domain"/>
    <property type="match status" value="1"/>
</dbReference>
<evidence type="ECO:0000313" key="5">
    <source>
        <dbReference type="Proteomes" id="UP000078387"/>
    </source>
</evidence>
<dbReference type="InterPro" id="IPR035892">
    <property type="entry name" value="C2_domain_sf"/>
</dbReference>
<dbReference type="VEuPathDB" id="AmoebaDB:EHI7A_021360"/>
<protein>
    <submittedName>
        <fullName evidence="4">C2 domain containing protein</fullName>
    </submittedName>
</protein>
<name>A0A5K1TZ81_ENTHI</name>
<dbReference type="SUPFAM" id="SSF49562">
    <property type="entry name" value="C2 domain (Calcium/lipid-binding domain, CaLB)"/>
    <property type="match status" value="1"/>
</dbReference>
<dbReference type="VEuPathDB" id="AmoebaDB:EHI_045350"/>
<dbReference type="OMA" id="HKTAIAR"/>
<dbReference type="VEuPathDB" id="AmoebaDB:KM1_050810"/>
<keyword evidence="1" id="KW-0479">Metal-binding</keyword>
<gene>
    <name evidence="4" type="ORF">CL6EHI_045350</name>
</gene>
<dbReference type="EMBL" id="BDEQ01000001">
    <property type="protein sequence ID" value="GAT91834.1"/>
    <property type="molecule type" value="Genomic_DNA"/>
</dbReference>
<dbReference type="Proteomes" id="UP000078387">
    <property type="component" value="Unassembled WGS sequence"/>
</dbReference>
<evidence type="ECO:0000313" key="4">
    <source>
        <dbReference type="EMBL" id="GAT91834.1"/>
    </source>
</evidence>
<proteinExistence type="predicted"/>
<feature type="domain" description="C2" evidence="3">
    <location>
        <begin position="1"/>
        <end position="99"/>
    </location>
</feature>
<dbReference type="PANTHER" id="PTHR45911:SF4">
    <property type="entry name" value="MULTIPLE C2 AND TRANSMEMBRANE DOMAIN-CONTAINING PROTEIN"/>
    <property type="match status" value="1"/>
</dbReference>
<evidence type="ECO:0000256" key="1">
    <source>
        <dbReference type="ARBA" id="ARBA00022723"/>
    </source>
</evidence>
<accession>A0A5K1TZ81</accession>
<dbReference type="GO" id="GO:0016020">
    <property type="term" value="C:membrane"/>
    <property type="evidence" value="ECO:0007669"/>
    <property type="project" value="TreeGrafter"/>
</dbReference>